<protein>
    <submittedName>
        <fullName evidence="1">Helix-turn-helix transcriptional regulator</fullName>
    </submittedName>
</protein>
<sequence length="78" mass="9146">MNTNMIKEVTTEELLSMPGIDRMIREKECRMLSGLSNTTRWELEKESRFPKRVKIGVTAMGWRLSEVQAWIRGEWSVS</sequence>
<dbReference type="EMBL" id="JBHUCJ010000134">
    <property type="protein sequence ID" value="MFD3227037.1"/>
    <property type="molecule type" value="Genomic_DNA"/>
</dbReference>
<proteinExistence type="predicted"/>
<organism evidence="1 2">
    <name type="scientific">Rahnella sp. (strain Y9602)</name>
    <dbReference type="NCBI Taxonomy" id="2703885"/>
    <lineage>
        <taxon>Bacteria</taxon>
        <taxon>Pseudomonadati</taxon>
        <taxon>Pseudomonadota</taxon>
        <taxon>Gammaproteobacteria</taxon>
        <taxon>Enterobacterales</taxon>
        <taxon>Yersiniaceae</taxon>
        <taxon>Rahnella</taxon>
    </lineage>
</organism>
<dbReference type="Pfam" id="PF05930">
    <property type="entry name" value="Phage_AlpA"/>
    <property type="match status" value="1"/>
</dbReference>
<comment type="caution">
    <text evidence="1">The sequence shown here is derived from an EMBL/GenBank/DDBJ whole genome shotgun (WGS) entry which is preliminary data.</text>
</comment>
<keyword evidence="2" id="KW-1185">Reference proteome</keyword>
<dbReference type="InterPro" id="IPR010260">
    <property type="entry name" value="AlpA"/>
</dbReference>
<evidence type="ECO:0000313" key="1">
    <source>
        <dbReference type="EMBL" id="MFD3227037.1"/>
    </source>
</evidence>
<accession>A0ABW6CG36</accession>
<gene>
    <name evidence="1" type="ORF">ACFPK4_26225</name>
</gene>
<dbReference type="Gene3D" id="1.10.238.160">
    <property type="match status" value="1"/>
</dbReference>
<dbReference type="Proteomes" id="UP001598201">
    <property type="component" value="Unassembled WGS sequence"/>
</dbReference>
<name>A0ABW6CG36_RAHSY</name>
<dbReference type="RefSeq" id="WP_354567450.1">
    <property type="nucleotide sequence ID" value="NZ_JBHUCJ010000134.1"/>
</dbReference>
<reference evidence="1 2" key="1">
    <citation type="submission" date="2024-09" db="EMBL/GenBank/DDBJ databases">
        <title>Genomes of Rahnella.</title>
        <authorList>
            <person name="Mnguni F.C."/>
            <person name="Shin G.Y."/>
            <person name="Coutinho T."/>
        </authorList>
    </citation>
    <scope>NUCLEOTIDE SEQUENCE [LARGE SCALE GENOMIC DNA]</scope>
    <source>
        <strain evidence="1 2">20WA0057</strain>
    </source>
</reference>
<evidence type="ECO:0000313" key="2">
    <source>
        <dbReference type="Proteomes" id="UP001598201"/>
    </source>
</evidence>